<organism evidence="1 2">
    <name type="scientific">Candidatus Zambryskibacteria bacterium RIFCSPLOWO2_01_FULL_35_19</name>
    <dbReference type="NCBI Taxonomy" id="1802757"/>
    <lineage>
        <taxon>Bacteria</taxon>
        <taxon>Candidatus Zambryskiibacteriota</taxon>
    </lineage>
</organism>
<dbReference type="InterPro" id="IPR043731">
    <property type="entry name" value="DUF5674"/>
</dbReference>
<dbReference type="EMBL" id="MHWA01000006">
    <property type="protein sequence ID" value="OHB02184.1"/>
    <property type="molecule type" value="Genomic_DNA"/>
</dbReference>
<evidence type="ECO:0000313" key="1">
    <source>
        <dbReference type="EMBL" id="OHB02184.1"/>
    </source>
</evidence>
<dbReference type="Proteomes" id="UP000178404">
    <property type="component" value="Unassembled WGS sequence"/>
</dbReference>
<dbReference type="AlphaFoldDB" id="A0A1G2TY71"/>
<dbReference type="Pfam" id="PF18924">
    <property type="entry name" value="DUF5674"/>
    <property type="match status" value="1"/>
</dbReference>
<comment type="caution">
    <text evidence="1">The sequence shown here is derived from an EMBL/GenBank/DDBJ whole genome shotgun (WGS) entry which is preliminary data.</text>
</comment>
<sequence>MKIITEKITKLELEELAKEFYVEMVKGVADIEKGIIALGGEWHIDANIVLMDDGSKQENLWGFNIYLNKEKSEMLEYNSLINIRPKQGNKSMEIESEEIRNKIFEIVNKLVE</sequence>
<proteinExistence type="predicted"/>
<gene>
    <name evidence="1" type="ORF">A3A90_02130</name>
</gene>
<name>A0A1G2TY71_9BACT</name>
<accession>A0A1G2TY71</accession>
<reference evidence="1 2" key="1">
    <citation type="journal article" date="2016" name="Nat. Commun.">
        <title>Thousands of microbial genomes shed light on interconnected biogeochemical processes in an aquifer system.</title>
        <authorList>
            <person name="Anantharaman K."/>
            <person name="Brown C.T."/>
            <person name="Hug L.A."/>
            <person name="Sharon I."/>
            <person name="Castelle C.J."/>
            <person name="Probst A.J."/>
            <person name="Thomas B.C."/>
            <person name="Singh A."/>
            <person name="Wilkins M.J."/>
            <person name="Karaoz U."/>
            <person name="Brodie E.L."/>
            <person name="Williams K.H."/>
            <person name="Hubbard S.S."/>
            <person name="Banfield J.F."/>
        </authorList>
    </citation>
    <scope>NUCLEOTIDE SEQUENCE [LARGE SCALE GENOMIC DNA]</scope>
</reference>
<protein>
    <submittedName>
        <fullName evidence="1">Uncharacterized protein</fullName>
    </submittedName>
</protein>
<evidence type="ECO:0000313" key="2">
    <source>
        <dbReference type="Proteomes" id="UP000178404"/>
    </source>
</evidence>